<keyword evidence="1" id="KW-0472">Membrane</keyword>
<evidence type="ECO:0000313" key="3">
    <source>
        <dbReference type="EMBL" id="SUJ09905.1"/>
    </source>
</evidence>
<proteinExistence type="predicted"/>
<dbReference type="Pfam" id="PF01569">
    <property type="entry name" value="PAP2"/>
    <property type="match status" value="1"/>
</dbReference>
<keyword evidence="1" id="KW-0812">Transmembrane</keyword>
<dbReference type="InterPro" id="IPR036938">
    <property type="entry name" value="PAP2/HPO_sf"/>
</dbReference>
<dbReference type="InterPro" id="IPR000326">
    <property type="entry name" value="PAP2/HPO"/>
</dbReference>
<evidence type="ECO:0000313" key="4">
    <source>
        <dbReference type="Proteomes" id="UP000254893"/>
    </source>
</evidence>
<accession>A0A380C0H5</accession>
<dbReference type="SUPFAM" id="SSF48317">
    <property type="entry name" value="Acid phosphatase/Vanadium-dependent haloperoxidase"/>
    <property type="match status" value="1"/>
</dbReference>
<reference evidence="3 4" key="1">
    <citation type="submission" date="2018-06" db="EMBL/GenBank/DDBJ databases">
        <authorList>
            <consortium name="Pathogen Informatics"/>
            <person name="Doyle S."/>
        </authorList>
    </citation>
    <scope>NUCLEOTIDE SEQUENCE [LARGE SCALE GENOMIC DNA]</scope>
    <source>
        <strain evidence="3 4">NCTC11388</strain>
    </source>
</reference>
<dbReference type="Proteomes" id="UP000254893">
    <property type="component" value="Unassembled WGS sequence"/>
</dbReference>
<gene>
    <name evidence="3" type="ORF">NCTC11388_02022</name>
</gene>
<keyword evidence="1" id="KW-1133">Transmembrane helix</keyword>
<dbReference type="CDD" id="cd03394">
    <property type="entry name" value="PAP2_like_5"/>
    <property type="match status" value="1"/>
</dbReference>
<dbReference type="Gene3D" id="1.20.144.10">
    <property type="entry name" value="Phosphatidic acid phosphatase type 2/haloperoxidase"/>
    <property type="match status" value="1"/>
</dbReference>
<dbReference type="RefSeq" id="WP_115169999.1">
    <property type="nucleotide sequence ID" value="NZ_UGYW01000002.1"/>
</dbReference>
<evidence type="ECO:0000256" key="1">
    <source>
        <dbReference type="SAM" id="Phobius"/>
    </source>
</evidence>
<protein>
    <submittedName>
        <fullName evidence="3">PAP2 (Acid phosphatase) superfamily protein</fullName>
    </submittedName>
</protein>
<dbReference type="AlphaFoldDB" id="A0A380C0H5"/>
<evidence type="ECO:0000259" key="2">
    <source>
        <dbReference type="SMART" id="SM00014"/>
    </source>
</evidence>
<sequence>MTLMRIVITFLILFVCSGQFLSAQQDTTEQYSDTLQNTTLKKSFWRQIPYKEIAIPAGLLTYGIISRESHFLIHQDNDINNVLRKNIDGKFTIDDFSQYTPLLSIYVLDLAGIKARHNLRERLFVSGVSYAIMATTVYTIKSTGNVWRPDNSANNSFPSGHAATAFAGAELLWQEYKDQSIWYGIAGYTVAAGTGFFRMYNNKHWFSDVVMGAGIGMLSTKIGYWLLPLVDKHLQHNPSSSVTVVTPFYNGKQAGLSASVQF</sequence>
<feature type="transmembrane region" description="Helical" evidence="1">
    <location>
        <begin position="123"/>
        <end position="140"/>
    </location>
</feature>
<feature type="domain" description="Phosphatidic acid phosphatase type 2/haloperoxidase" evidence="2">
    <location>
        <begin position="126"/>
        <end position="224"/>
    </location>
</feature>
<dbReference type="SMART" id="SM00014">
    <property type="entry name" value="acidPPc"/>
    <property type="match status" value="1"/>
</dbReference>
<feature type="transmembrane region" description="Helical" evidence="1">
    <location>
        <begin position="180"/>
        <end position="197"/>
    </location>
</feature>
<name>A0A380C0H5_SPHSI</name>
<organism evidence="3 4">
    <name type="scientific">Sphingobacterium spiritivorum</name>
    <name type="common">Flavobacterium spiritivorum</name>
    <dbReference type="NCBI Taxonomy" id="258"/>
    <lineage>
        <taxon>Bacteria</taxon>
        <taxon>Pseudomonadati</taxon>
        <taxon>Bacteroidota</taxon>
        <taxon>Sphingobacteriia</taxon>
        <taxon>Sphingobacteriales</taxon>
        <taxon>Sphingobacteriaceae</taxon>
        <taxon>Sphingobacterium</taxon>
    </lineage>
</organism>
<feature type="transmembrane region" description="Helical" evidence="1">
    <location>
        <begin position="209"/>
        <end position="227"/>
    </location>
</feature>
<dbReference type="EMBL" id="UGYW01000002">
    <property type="protein sequence ID" value="SUJ09905.1"/>
    <property type="molecule type" value="Genomic_DNA"/>
</dbReference>